<dbReference type="AlphaFoldDB" id="A0A0C3F3C6"/>
<sequence length="216" mass="22873">MSTSTRKRTNEAPSFGDNTNITNPADLPSSRPRKKALRRVSPPLSSLSLNKLIYILVLFAVLLTAFYSYRIVQYKSQVGGWWNLALGKRPPQLRDDGGDLNFNSNQASKPGGKKWQSGESDVEDRINALAEALGMPSKELASAIAGAVKQFVPPASLSSVSAAASKETGRNSEALKILLGGGVAEKGDDEKKGEGMVGEVVSGLGSVVGMDEPPEA</sequence>
<keyword evidence="2" id="KW-1133">Transmembrane helix</keyword>
<accession>A0A0C3F3C6</accession>
<evidence type="ECO:0000313" key="4">
    <source>
        <dbReference type="Proteomes" id="UP000054166"/>
    </source>
</evidence>
<dbReference type="OrthoDB" id="3199651at2759"/>
<organism evidence="3 4">
    <name type="scientific">Piloderma croceum (strain F 1598)</name>
    <dbReference type="NCBI Taxonomy" id="765440"/>
    <lineage>
        <taxon>Eukaryota</taxon>
        <taxon>Fungi</taxon>
        <taxon>Dikarya</taxon>
        <taxon>Basidiomycota</taxon>
        <taxon>Agaricomycotina</taxon>
        <taxon>Agaricomycetes</taxon>
        <taxon>Agaricomycetidae</taxon>
        <taxon>Atheliales</taxon>
        <taxon>Atheliaceae</taxon>
        <taxon>Piloderma</taxon>
    </lineage>
</organism>
<feature type="transmembrane region" description="Helical" evidence="2">
    <location>
        <begin position="52"/>
        <end position="69"/>
    </location>
</feature>
<dbReference type="InParanoid" id="A0A0C3F3C6"/>
<keyword evidence="2" id="KW-0812">Transmembrane</keyword>
<keyword evidence="2" id="KW-0472">Membrane</keyword>
<dbReference type="EMBL" id="KN833010">
    <property type="protein sequence ID" value="KIM79260.1"/>
    <property type="molecule type" value="Genomic_DNA"/>
</dbReference>
<keyword evidence="4" id="KW-1185">Reference proteome</keyword>
<feature type="region of interest" description="Disordered" evidence="1">
    <location>
        <begin position="95"/>
        <end position="119"/>
    </location>
</feature>
<name>A0A0C3F3C6_PILCF</name>
<evidence type="ECO:0000256" key="2">
    <source>
        <dbReference type="SAM" id="Phobius"/>
    </source>
</evidence>
<reference evidence="3 4" key="1">
    <citation type="submission" date="2014-04" db="EMBL/GenBank/DDBJ databases">
        <authorList>
            <consortium name="DOE Joint Genome Institute"/>
            <person name="Kuo A."/>
            <person name="Tarkka M."/>
            <person name="Buscot F."/>
            <person name="Kohler A."/>
            <person name="Nagy L.G."/>
            <person name="Floudas D."/>
            <person name="Copeland A."/>
            <person name="Barry K.W."/>
            <person name="Cichocki N."/>
            <person name="Veneault-Fourrey C."/>
            <person name="LaButti K."/>
            <person name="Lindquist E.A."/>
            <person name="Lipzen A."/>
            <person name="Lundell T."/>
            <person name="Morin E."/>
            <person name="Murat C."/>
            <person name="Sun H."/>
            <person name="Tunlid A."/>
            <person name="Henrissat B."/>
            <person name="Grigoriev I.V."/>
            <person name="Hibbett D.S."/>
            <person name="Martin F."/>
            <person name="Nordberg H.P."/>
            <person name="Cantor M.N."/>
            <person name="Hua S.X."/>
        </authorList>
    </citation>
    <scope>NUCLEOTIDE SEQUENCE [LARGE SCALE GENOMIC DNA]</scope>
    <source>
        <strain evidence="3 4">F 1598</strain>
    </source>
</reference>
<feature type="region of interest" description="Disordered" evidence="1">
    <location>
        <begin position="1"/>
        <end position="40"/>
    </location>
</feature>
<evidence type="ECO:0000313" key="3">
    <source>
        <dbReference type="EMBL" id="KIM79260.1"/>
    </source>
</evidence>
<reference evidence="4" key="2">
    <citation type="submission" date="2015-01" db="EMBL/GenBank/DDBJ databases">
        <title>Evolutionary Origins and Diversification of the Mycorrhizal Mutualists.</title>
        <authorList>
            <consortium name="DOE Joint Genome Institute"/>
            <consortium name="Mycorrhizal Genomics Consortium"/>
            <person name="Kohler A."/>
            <person name="Kuo A."/>
            <person name="Nagy L.G."/>
            <person name="Floudas D."/>
            <person name="Copeland A."/>
            <person name="Barry K.W."/>
            <person name="Cichocki N."/>
            <person name="Veneault-Fourrey C."/>
            <person name="LaButti K."/>
            <person name="Lindquist E.A."/>
            <person name="Lipzen A."/>
            <person name="Lundell T."/>
            <person name="Morin E."/>
            <person name="Murat C."/>
            <person name="Riley R."/>
            <person name="Ohm R."/>
            <person name="Sun H."/>
            <person name="Tunlid A."/>
            <person name="Henrissat B."/>
            <person name="Grigoriev I.V."/>
            <person name="Hibbett D.S."/>
            <person name="Martin F."/>
        </authorList>
    </citation>
    <scope>NUCLEOTIDE SEQUENCE [LARGE SCALE GENOMIC DNA]</scope>
    <source>
        <strain evidence="4">F 1598</strain>
    </source>
</reference>
<proteinExistence type="predicted"/>
<evidence type="ECO:0000256" key="1">
    <source>
        <dbReference type="SAM" id="MobiDB-lite"/>
    </source>
</evidence>
<dbReference type="STRING" id="765440.A0A0C3F3C6"/>
<dbReference type="HOGENOM" id="CLU_103024_1_0_1"/>
<gene>
    <name evidence="3" type="ORF">PILCRDRAFT_823513</name>
</gene>
<protein>
    <submittedName>
        <fullName evidence="3">Uncharacterized protein</fullName>
    </submittedName>
</protein>
<dbReference type="Proteomes" id="UP000054166">
    <property type="component" value="Unassembled WGS sequence"/>
</dbReference>